<reference evidence="2 3" key="1">
    <citation type="journal article" date="2016" name="Nat. Commun.">
        <title>Thousands of microbial genomes shed light on interconnected biogeochemical processes in an aquifer system.</title>
        <authorList>
            <person name="Anantharaman K."/>
            <person name="Brown C.T."/>
            <person name="Hug L.A."/>
            <person name="Sharon I."/>
            <person name="Castelle C.J."/>
            <person name="Probst A.J."/>
            <person name="Thomas B.C."/>
            <person name="Singh A."/>
            <person name="Wilkins M.J."/>
            <person name="Karaoz U."/>
            <person name="Brodie E.L."/>
            <person name="Williams K.H."/>
            <person name="Hubbard S.S."/>
            <person name="Banfield J.F."/>
        </authorList>
    </citation>
    <scope>NUCLEOTIDE SEQUENCE [LARGE SCALE GENOMIC DNA]</scope>
</reference>
<dbReference type="Proteomes" id="UP000177370">
    <property type="component" value="Unassembled WGS sequence"/>
</dbReference>
<keyword evidence="1" id="KW-0472">Membrane</keyword>
<protein>
    <recommendedName>
        <fullName evidence="4">DoxX family protein</fullName>
    </recommendedName>
</protein>
<accession>A0A1F6V7F5</accession>
<evidence type="ECO:0008006" key="4">
    <source>
        <dbReference type="Google" id="ProtNLM"/>
    </source>
</evidence>
<comment type="caution">
    <text evidence="2">The sequence shown here is derived from an EMBL/GenBank/DDBJ whole genome shotgun (WGS) entry which is preliminary data.</text>
</comment>
<proteinExistence type="predicted"/>
<organism evidence="2 3">
    <name type="scientific">Candidatus Nomurabacteria bacterium RIFCSPHIGHO2_01_FULL_40_24b</name>
    <dbReference type="NCBI Taxonomy" id="1801739"/>
    <lineage>
        <taxon>Bacteria</taxon>
        <taxon>Candidatus Nomuraibacteriota</taxon>
    </lineage>
</organism>
<sequence>MNIQKIVLLKLRFVMAFIFLWAFFDKLLGLGFATTSEKAWIHGGSPTTGFLSMGVQGPFAEVFHSLAGVAVVDWLFMLGLLFIGATLLFNRYVLWGAVAGIVMMVLMWLALLFPANNPIIDDHIVYALVLTLLAIKDKTGELSIGGRF</sequence>
<evidence type="ECO:0000313" key="2">
    <source>
        <dbReference type="EMBL" id="OGI65545.1"/>
    </source>
</evidence>
<dbReference type="EMBL" id="MFTP01000017">
    <property type="protein sequence ID" value="OGI65545.1"/>
    <property type="molecule type" value="Genomic_DNA"/>
</dbReference>
<keyword evidence="1" id="KW-1133">Transmembrane helix</keyword>
<evidence type="ECO:0000256" key="1">
    <source>
        <dbReference type="SAM" id="Phobius"/>
    </source>
</evidence>
<feature type="transmembrane region" description="Helical" evidence="1">
    <location>
        <begin position="7"/>
        <end position="24"/>
    </location>
</feature>
<keyword evidence="1" id="KW-0812">Transmembrane</keyword>
<evidence type="ECO:0000313" key="3">
    <source>
        <dbReference type="Proteomes" id="UP000177370"/>
    </source>
</evidence>
<dbReference type="AlphaFoldDB" id="A0A1F6V7F5"/>
<feature type="transmembrane region" description="Helical" evidence="1">
    <location>
        <begin position="62"/>
        <end position="85"/>
    </location>
</feature>
<feature type="transmembrane region" description="Helical" evidence="1">
    <location>
        <begin position="92"/>
        <end position="113"/>
    </location>
</feature>
<gene>
    <name evidence="2" type="ORF">A2647_03675</name>
</gene>
<name>A0A1F6V7F5_9BACT</name>